<evidence type="ECO:0000259" key="10">
    <source>
        <dbReference type="Pfam" id="PF04290"/>
    </source>
</evidence>
<dbReference type="Pfam" id="PF04290">
    <property type="entry name" value="DctQ"/>
    <property type="match status" value="1"/>
</dbReference>
<dbReference type="AlphaFoldDB" id="A0A1G7FWS3"/>
<dbReference type="GO" id="GO:0005886">
    <property type="term" value="C:plasma membrane"/>
    <property type="evidence" value="ECO:0007669"/>
    <property type="project" value="UniProtKB-SubCell"/>
</dbReference>
<dbReference type="InterPro" id="IPR055348">
    <property type="entry name" value="DctQ"/>
</dbReference>
<dbReference type="OrthoDB" id="6160477at2"/>
<comment type="subunit">
    <text evidence="9">The complex comprises the extracytoplasmic solute receptor protein and the two transmembrane proteins.</text>
</comment>
<dbReference type="PANTHER" id="PTHR35011">
    <property type="entry name" value="2,3-DIKETO-L-GULONATE TRAP TRANSPORTER SMALL PERMEASE PROTEIN YIAM"/>
    <property type="match status" value="1"/>
</dbReference>
<keyword evidence="6 9" id="KW-1133">Transmembrane helix</keyword>
<dbReference type="STRING" id="521013.SAMN04488567_2605"/>
<comment type="function">
    <text evidence="9">Part of the tripartite ATP-independent periplasmic (TRAP) transport system.</text>
</comment>
<evidence type="ECO:0000256" key="4">
    <source>
        <dbReference type="ARBA" id="ARBA00022519"/>
    </source>
</evidence>
<feature type="transmembrane region" description="Helical" evidence="9">
    <location>
        <begin position="15"/>
        <end position="37"/>
    </location>
</feature>
<sequence length="177" mass="18646">MAGIIRWLSRINDGVALLAGFGLMACVALILAEIAARRLGAPLGGTDEISGYVMAAVTSWGISYALTERAHVRIDLLRVRGGSGFRAALDCLAMLSLAGVALVTAWHGWAVLEKTLGTGARANTALETPLWIPQAIWWAGWSWFAISAVLLSIAALLLAIKGRFDGVEDIAGTETTA</sequence>
<evidence type="ECO:0000256" key="6">
    <source>
        <dbReference type="ARBA" id="ARBA00022989"/>
    </source>
</evidence>
<comment type="subcellular location">
    <subcellularLocation>
        <location evidence="1 9">Cell inner membrane</location>
        <topology evidence="1 9">Multi-pass membrane protein</topology>
    </subcellularLocation>
</comment>
<dbReference type="Proteomes" id="UP000198922">
    <property type="component" value="Unassembled WGS sequence"/>
</dbReference>
<feature type="transmembrane region" description="Helical" evidence="9">
    <location>
        <begin position="49"/>
        <end position="66"/>
    </location>
</feature>
<keyword evidence="3" id="KW-1003">Cell membrane</keyword>
<gene>
    <name evidence="11" type="ORF">SAMN04488567_2605</name>
</gene>
<feature type="transmembrane region" description="Helical" evidence="9">
    <location>
        <begin position="87"/>
        <end position="109"/>
    </location>
</feature>
<keyword evidence="2 9" id="KW-0813">Transport</keyword>
<keyword evidence="5 9" id="KW-0812">Transmembrane</keyword>
<evidence type="ECO:0000256" key="9">
    <source>
        <dbReference type="RuleBase" id="RU369079"/>
    </source>
</evidence>
<feature type="transmembrane region" description="Helical" evidence="9">
    <location>
        <begin position="135"/>
        <end position="160"/>
    </location>
</feature>
<comment type="similarity">
    <text evidence="8 9">Belongs to the TRAP transporter small permease family.</text>
</comment>
<name>A0A1G7FWS3_9RHOB</name>
<evidence type="ECO:0000256" key="8">
    <source>
        <dbReference type="ARBA" id="ARBA00038436"/>
    </source>
</evidence>
<evidence type="ECO:0000256" key="7">
    <source>
        <dbReference type="ARBA" id="ARBA00023136"/>
    </source>
</evidence>
<evidence type="ECO:0000256" key="2">
    <source>
        <dbReference type="ARBA" id="ARBA00022448"/>
    </source>
</evidence>
<feature type="domain" description="Tripartite ATP-independent periplasmic transporters DctQ component" evidence="10">
    <location>
        <begin position="27"/>
        <end position="149"/>
    </location>
</feature>
<evidence type="ECO:0000256" key="5">
    <source>
        <dbReference type="ARBA" id="ARBA00022692"/>
    </source>
</evidence>
<evidence type="ECO:0000313" key="11">
    <source>
        <dbReference type="EMBL" id="SDE80353.1"/>
    </source>
</evidence>
<dbReference type="EMBL" id="FNAT01000004">
    <property type="protein sequence ID" value="SDE80353.1"/>
    <property type="molecule type" value="Genomic_DNA"/>
</dbReference>
<keyword evidence="12" id="KW-1185">Reference proteome</keyword>
<accession>A0A1G7FWS3</accession>
<dbReference type="GO" id="GO:0015740">
    <property type="term" value="P:C4-dicarboxylate transport"/>
    <property type="evidence" value="ECO:0007669"/>
    <property type="project" value="TreeGrafter"/>
</dbReference>
<dbReference type="RefSeq" id="WP_090112636.1">
    <property type="nucleotide sequence ID" value="NZ_FNAT01000004.1"/>
</dbReference>
<dbReference type="GO" id="GO:0022857">
    <property type="term" value="F:transmembrane transporter activity"/>
    <property type="evidence" value="ECO:0007669"/>
    <property type="project" value="UniProtKB-UniRule"/>
</dbReference>
<proteinExistence type="inferred from homology"/>
<organism evidence="11 12">
    <name type="scientific">Limimaricola pyoseonensis</name>
    <dbReference type="NCBI Taxonomy" id="521013"/>
    <lineage>
        <taxon>Bacteria</taxon>
        <taxon>Pseudomonadati</taxon>
        <taxon>Pseudomonadota</taxon>
        <taxon>Alphaproteobacteria</taxon>
        <taxon>Rhodobacterales</taxon>
        <taxon>Paracoccaceae</taxon>
        <taxon>Limimaricola</taxon>
    </lineage>
</organism>
<keyword evidence="4 9" id="KW-0997">Cell inner membrane</keyword>
<dbReference type="PANTHER" id="PTHR35011:SF10">
    <property type="entry name" value="TRAP TRANSPORTER SMALL PERMEASE PROTEIN"/>
    <property type="match status" value="1"/>
</dbReference>
<evidence type="ECO:0000256" key="1">
    <source>
        <dbReference type="ARBA" id="ARBA00004429"/>
    </source>
</evidence>
<keyword evidence="7 9" id="KW-0472">Membrane</keyword>
<dbReference type="PROSITE" id="PS51257">
    <property type="entry name" value="PROKAR_LIPOPROTEIN"/>
    <property type="match status" value="1"/>
</dbReference>
<dbReference type="InterPro" id="IPR007387">
    <property type="entry name" value="TRAP_DctQ"/>
</dbReference>
<evidence type="ECO:0000256" key="3">
    <source>
        <dbReference type="ARBA" id="ARBA00022475"/>
    </source>
</evidence>
<protein>
    <recommendedName>
        <fullName evidence="9">TRAP transporter small permease protein</fullName>
    </recommendedName>
</protein>
<reference evidence="12" key="1">
    <citation type="submission" date="2016-10" db="EMBL/GenBank/DDBJ databases">
        <authorList>
            <person name="Varghese N."/>
            <person name="Submissions S."/>
        </authorList>
    </citation>
    <scope>NUCLEOTIDE SEQUENCE [LARGE SCALE GENOMIC DNA]</scope>
    <source>
        <strain evidence="12">DSM 21424</strain>
    </source>
</reference>
<evidence type="ECO:0000313" key="12">
    <source>
        <dbReference type="Proteomes" id="UP000198922"/>
    </source>
</evidence>